<comment type="caution">
    <text evidence="2">The sequence shown here is derived from an EMBL/GenBank/DDBJ whole genome shotgun (WGS) entry which is preliminary data.</text>
</comment>
<feature type="region of interest" description="Disordered" evidence="1">
    <location>
        <begin position="1"/>
        <end position="64"/>
    </location>
</feature>
<evidence type="ECO:0000313" key="2">
    <source>
        <dbReference type="EMBL" id="MPC32611.1"/>
    </source>
</evidence>
<sequence>MSDSKTTAKVSPKFLEEDDQEAVSRKARPPAEPSHTGDQVRKASEGENQQGQTSFRRILVGGMK</sequence>
<keyword evidence="3" id="KW-1185">Reference proteome</keyword>
<accession>A0A5B7EEI0</accession>
<gene>
    <name evidence="2" type="ORF">E2C01_025930</name>
</gene>
<dbReference type="Proteomes" id="UP000324222">
    <property type="component" value="Unassembled WGS sequence"/>
</dbReference>
<dbReference type="AlphaFoldDB" id="A0A5B7EEI0"/>
<organism evidence="2 3">
    <name type="scientific">Portunus trituberculatus</name>
    <name type="common">Swimming crab</name>
    <name type="synonym">Neptunus trituberculatus</name>
    <dbReference type="NCBI Taxonomy" id="210409"/>
    <lineage>
        <taxon>Eukaryota</taxon>
        <taxon>Metazoa</taxon>
        <taxon>Ecdysozoa</taxon>
        <taxon>Arthropoda</taxon>
        <taxon>Crustacea</taxon>
        <taxon>Multicrustacea</taxon>
        <taxon>Malacostraca</taxon>
        <taxon>Eumalacostraca</taxon>
        <taxon>Eucarida</taxon>
        <taxon>Decapoda</taxon>
        <taxon>Pleocyemata</taxon>
        <taxon>Brachyura</taxon>
        <taxon>Eubrachyura</taxon>
        <taxon>Portunoidea</taxon>
        <taxon>Portunidae</taxon>
        <taxon>Portuninae</taxon>
        <taxon>Portunus</taxon>
    </lineage>
</organism>
<feature type="compositionally biased region" description="Polar residues" evidence="1">
    <location>
        <begin position="46"/>
        <end position="55"/>
    </location>
</feature>
<reference evidence="2 3" key="1">
    <citation type="submission" date="2019-05" db="EMBL/GenBank/DDBJ databases">
        <title>Another draft genome of Portunus trituberculatus and its Hox gene families provides insights of decapod evolution.</title>
        <authorList>
            <person name="Jeong J.-H."/>
            <person name="Song I."/>
            <person name="Kim S."/>
            <person name="Choi T."/>
            <person name="Kim D."/>
            <person name="Ryu S."/>
            <person name="Kim W."/>
        </authorList>
    </citation>
    <scope>NUCLEOTIDE SEQUENCE [LARGE SCALE GENOMIC DNA]</scope>
    <source>
        <tissue evidence="2">Muscle</tissue>
    </source>
</reference>
<evidence type="ECO:0000256" key="1">
    <source>
        <dbReference type="SAM" id="MobiDB-lite"/>
    </source>
</evidence>
<evidence type="ECO:0000313" key="3">
    <source>
        <dbReference type="Proteomes" id="UP000324222"/>
    </source>
</evidence>
<proteinExistence type="predicted"/>
<protein>
    <submittedName>
        <fullName evidence="2">Uncharacterized protein</fullName>
    </submittedName>
</protein>
<name>A0A5B7EEI0_PORTR</name>
<dbReference type="EMBL" id="VSRR010002661">
    <property type="protein sequence ID" value="MPC32611.1"/>
    <property type="molecule type" value="Genomic_DNA"/>
</dbReference>